<dbReference type="PANTHER" id="PTHR42993:SF1">
    <property type="entry name" value="MAOC-LIKE DEHYDRATASE DOMAIN-CONTAINING PROTEIN"/>
    <property type="match status" value="1"/>
</dbReference>
<evidence type="ECO:0000313" key="3">
    <source>
        <dbReference type="Proteomes" id="UP000244384"/>
    </source>
</evidence>
<dbReference type="InterPro" id="IPR029069">
    <property type="entry name" value="HotDog_dom_sf"/>
</dbReference>
<dbReference type="KEGG" id="aez:C3E78_01160"/>
<proteinExistence type="inferred from homology"/>
<protein>
    <submittedName>
        <fullName evidence="2">Enoyl-CoA hydratase</fullName>
    </submittedName>
</protein>
<dbReference type="AlphaFoldDB" id="A0A2S0WI29"/>
<dbReference type="Proteomes" id="UP000244384">
    <property type="component" value="Chromosome"/>
</dbReference>
<dbReference type="OrthoDB" id="9801735at2"/>
<dbReference type="InterPro" id="IPR039375">
    <property type="entry name" value="NodN-like"/>
</dbReference>
<accession>A0A5F2ESV7</accession>
<evidence type="ECO:0000313" key="2">
    <source>
        <dbReference type="EMBL" id="AWB90942.1"/>
    </source>
</evidence>
<name>A0A2S0WI29_9ACTN</name>
<dbReference type="Pfam" id="PF01575">
    <property type="entry name" value="MaoC_dehydratas"/>
    <property type="match status" value="1"/>
</dbReference>
<dbReference type="CDD" id="cd03450">
    <property type="entry name" value="NodN"/>
    <property type="match status" value="1"/>
</dbReference>
<dbReference type="Gene3D" id="3.10.129.10">
    <property type="entry name" value="Hotdog Thioesterase"/>
    <property type="match status" value="1"/>
</dbReference>
<evidence type="ECO:0000256" key="1">
    <source>
        <dbReference type="ARBA" id="ARBA00005254"/>
    </source>
</evidence>
<keyword evidence="3" id="KW-1185">Reference proteome</keyword>
<organism evidence="2 3">
    <name type="scientific">Aeromicrobium chenweiae</name>
    <dbReference type="NCBI Taxonomy" id="2079793"/>
    <lineage>
        <taxon>Bacteria</taxon>
        <taxon>Bacillati</taxon>
        <taxon>Actinomycetota</taxon>
        <taxon>Actinomycetes</taxon>
        <taxon>Propionibacteriales</taxon>
        <taxon>Nocardioidaceae</taxon>
        <taxon>Aeromicrobium</taxon>
    </lineage>
</organism>
<gene>
    <name evidence="2" type="ORF">C3E78_01160</name>
</gene>
<dbReference type="EMBL" id="CP026952">
    <property type="protein sequence ID" value="AWB90942.1"/>
    <property type="molecule type" value="Genomic_DNA"/>
</dbReference>
<accession>A0A2S0WI29</accession>
<reference evidence="3" key="1">
    <citation type="submission" date="2018-01" db="EMBL/GenBank/DDBJ databases">
        <authorList>
            <person name="Li J."/>
        </authorList>
    </citation>
    <scope>NUCLEOTIDE SEQUENCE [LARGE SCALE GENOMIC DNA]</scope>
    <source>
        <strain evidence="3">592</strain>
    </source>
</reference>
<dbReference type="SUPFAM" id="SSF54637">
    <property type="entry name" value="Thioesterase/thiol ester dehydrase-isomerase"/>
    <property type="match status" value="1"/>
</dbReference>
<dbReference type="RefSeq" id="WP_108576588.1">
    <property type="nucleotide sequence ID" value="NZ_CP026952.1"/>
</dbReference>
<dbReference type="InterPro" id="IPR002539">
    <property type="entry name" value="MaoC-like_dom"/>
</dbReference>
<comment type="similarity">
    <text evidence="1">Belongs to the enoyl-CoA hydratase/isomerase family.</text>
</comment>
<sequence length="162" mass="17994">MIELARPLRPRTTADLRELIGADLGATTWHHVTQEDIDRFADLTGDHQWIHVDPVRAAESEFGSTIAHGLFGLSLGPGLMEELIVFDGFAHSLNYGYDKVRFPSPLPVGSRIRMRATVSRVDDLGTAANIVISQRYEREGADKPFCVAEQVARLTEHATHPH</sequence>
<dbReference type="PANTHER" id="PTHR42993">
    <property type="entry name" value="MAOC-LIKE DEHYDRATASE DOMAIN-CONTAINING PROTEIN"/>
    <property type="match status" value="1"/>
</dbReference>